<dbReference type="EMBL" id="JAAALK010000282">
    <property type="protein sequence ID" value="KAG8079103.1"/>
    <property type="molecule type" value="Genomic_DNA"/>
</dbReference>
<protein>
    <submittedName>
        <fullName evidence="2">Uncharacterized protein</fullName>
    </submittedName>
</protein>
<accession>A0A8J5TD43</accession>
<comment type="caution">
    <text evidence="2">The sequence shown here is derived from an EMBL/GenBank/DDBJ whole genome shotgun (WGS) entry which is preliminary data.</text>
</comment>
<organism evidence="2 3">
    <name type="scientific">Zizania palustris</name>
    <name type="common">Northern wild rice</name>
    <dbReference type="NCBI Taxonomy" id="103762"/>
    <lineage>
        <taxon>Eukaryota</taxon>
        <taxon>Viridiplantae</taxon>
        <taxon>Streptophyta</taxon>
        <taxon>Embryophyta</taxon>
        <taxon>Tracheophyta</taxon>
        <taxon>Spermatophyta</taxon>
        <taxon>Magnoliopsida</taxon>
        <taxon>Liliopsida</taxon>
        <taxon>Poales</taxon>
        <taxon>Poaceae</taxon>
        <taxon>BOP clade</taxon>
        <taxon>Oryzoideae</taxon>
        <taxon>Oryzeae</taxon>
        <taxon>Zizaniinae</taxon>
        <taxon>Zizania</taxon>
    </lineage>
</organism>
<evidence type="ECO:0000256" key="1">
    <source>
        <dbReference type="SAM" id="MobiDB-lite"/>
    </source>
</evidence>
<evidence type="ECO:0000313" key="2">
    <source>
        <dbReference type="EMBL" id="KAG8079103.1"/>
    </source>
</evidence>
<keyword evidence="3" id="KW-1185">Reference proteome</keyword>
<reference evidence="2" key="2">
    <citation type="submission" date="2021-02" db="EMBL/GenBank/DDBJ databases">
        <authorList>
            <person name="Kimball J.A."/>
            <person name="Haas M.W."/>
            <person name="Macchietto M."/>
            <person name="Kono T."/>
            <person name="Duquette J."/>
            <person name="Shao M."/>
        </authorList>
    </citation>
    <scope>NUCLEOTIDE SEQUENCE</scope>
    <source>
        <tissue evidence="2">Fresh leaf tissue</tissue>
    </source>
</reference>
<dbReference type="AlphaFoldDB" id="A0A8J5TD43"/>
<proteinExistence type="predicted"/>
<dbReference type="Proteomes" id="UP000729402">
    <property type="component" value="Unassembled WGS sequence"/>
</dbReference>
<gene>
    <name evidence="2" type="ORF">GUJ93_ZPchr0007g4841</name>
</gene>
<feature type="region of interest" description="Disordered" evidence="1">
    <location>
        <begin position="28"/>
        <end position="99"/>
    </location>
</feature>
<name>A0A8J5TD43_ZIZPA</name>
<feature type="compositionally biased region" description="Pro residues" evidence="1">
    <location>
        <begin position="67"/>
        <end position="82"/>
    </location>
</feature>
<sequence>MSRHRRQPSRSLPLDFSVVDGEVEPVAAKGMPAHVGGGGQVGPRAGRTTMDVAAPKPQDGQAGNKTLPPPASAPGGRAPPPSSEATGKKSCDDHTGGVR</sequence>
<reference evidence="2" key="1">
    <citation type="journal article" date="2021" name="bioRxiv">
        <title>Whole Genome Assembly and Annotation of Northern Wild Rice, Zizania palustris L., Supports a Whole Genome Duplication in the Zizania Genus.</title>
        <authorList>
            <person name="Haas M."/>
            <person name="Kono T."/>
            <person name="Macchietto M."/>
            <person name="Millas R."/>
            <person name="McGilp L."/>
            <person name="Shao M."/>
            <person name="Duquette J."/>
            <person name="Hirsch C.N."/>
            <person name="Kimball J."/>
        </authorList>
    </citation>
    <scope>NUCLEOTIDE SEQUENCE</scope>
    <source>
        <tissue evidence="2">Fresh leaf tissue</tissue>
    </source>
</reference>
<evidence type="ECO:0000313" key="3">
    <source>
        <dbReference type="Proteomes" id="UP000729402"/>
    </source>
</evidence>
<feature type="compositionally biased region" description="Basic and acidic residues" evidence="1">
    <location>
        <begin position="86"/>
        <end position="99"/>
    </location>
</feature>